<proteinExistence type="predicted"/>
<feature type="transmembrane region" description="Helical" evidence="1">
    <location>
        <begin position="83"/>
        <end position="104"/>
    </location>
</feature>
<evidence type="ECO:0000313" key="3">
    <source>
        <dbReference type="Proteomes" id="UP000886800"/>
    </source>
</evidence>
<feature type="transmembrane region" description="Helical" evidence="1">
    <location>
        <begin position="6"/>
        <end position="29"/>
    </location>
</feature>
<reference evidence="2" key="1">
    <citation type="journal article" date="2021" name="PeerJ">
        <title>Extensive microbial diversity within the chicken gut microbiome revealed by metagenomics and culture.</title>
        <authorList>
            <person name="Gilroy R."/>
            <person name="Ravi A."/>
            <person name="Getino M."/>
            <person name="Pursley I."/>
            <person name="Horton D.L."/>
            <person name="Alikhan N.F."/>
            <person name="Baker D."/>
            <person name="Gharbi K."/>
            <person name="Hall N."/>
            <person name="Watson M."/>
            <person name="Adriaenssens E.M."/>
            <person name="Foster-Nyarko E."/>
            <person name="Jarju S."/>
            <person name="Secka A."/>
            <person name="Antonio M."/>
            <person name="Oren A."/>
            <person name="Chaudhuri R.R."/>
            <person name="La Ragione R."/>
            <person name="Hildebrand F."/>
            <person name="Pallen M.J."/>
        </authorList>
    </citation>
    <scope>NUCLEOTIDE SEQUENCE</scope>
    <source>
        <strain evidence="2">CHK188-5543</strain>
    </source>
</reference>
<dbReference type="Pfam" id="PF09578">
    <property type="entry name" value="Spore_YabQ"/>
    <property type="match status" value="1"/>
</dbReference>
<evidence type="ECO:0000313" key="2">
    <source>
        <dbReference type="EMBL" id="HIX65626.1"/>
    </source>
</evidence>
<gene>
    <name evidence="2" type="ORF">H9736_05190</name>
</gene>
<dbReference type="EMBL" id="DXES01000118">
    <property type="protein sequence ID" value="HIX65626.1"/>
    <property type="molecule type" value="Genomic_DNA"/>
</dbReference>
<dbReference type="NCBIfam" id="TIGR02893">
    <property type="entry name" value="spore_yabQ"/>
    <property type="match status" value="1"/>
</dbReference>
<comment type="caution">
    <text evidence="2">The sequence shown here is derived from an EMBL/GenBank/DDBJ whole genome shotgun (WGS) entry which is preliminary data.</text>
</comment>
<keyword evidence="1" id="KW-0812">Transmembrane</keyword>
<name>A0A9D1WRQ6_9FIRM</name>
<dbReference type="InterPro" id="IPR019074">
    <property type="entry name" value="YabQ"/>
</dbReference>
<feature type="transmembrane region" description="Helical" evidence="1">
    <location>
        <begin position="41"/>
        <end position="63"/>
    </location>
</feature>
<keyword evidence="1" id="KW-0472">Membrane</keyword>
<dbReference type="AlphaFoldDB" id="A0A9D1WRQ6"/>
<sequence length="195" mass="21702">MAITIAGQTWIFLGGILVGAALGVCYDLFRVVRLAVPHPAALVAVEDLVFFCVCAAGTFLYLLGAGYGQLRGFILVGELVGFLLYHCTLGAVAIRVFGVVLAWLGRFLRLLRRLTWDPAARLLRWMGRLAAKVARIPGNYLKSRGKNSRIPLQMHRGVLYNLKEQPWKIGRKKNVQCRSGLRNEKRQKQKNEPGG</sequence>
<keyword evidence="1" id="KW-1133">Transmembrane helix</keyword>
<evidence type="ECO:0000256" key="1">
    <source>
        <dbReference type="SAM" id="Phobius"/>
    </source>
</evidence>
<accession>A0A9D1WRQ6</accession>
<protein>
    <submittedName>
        <fullName evidence="2">Spore cortex biosynthesis protein YabQ</fullName>
    </submittedName>
</protein>
<organism evidence="2 3">
    <name type="scientific">Candidatus Anaerotruncus excrementipullorum</name>
    <dbReference type="NCBI Taxonomy" id="2838465"/>
    <lineage>
        <taxon>Bacteria</taxon>
        <taxon>Bacillati</taxon>
        <taxon>Bacillota</taxon>
        <taxon>Clostridia</taxon>
        <taxon>Eubacteriales</taxon>
        <taxon>Oscillospiraceae</taxon>
        <taxon>Anaerotruncus</taxon>
    </lineage>
</organism>
<reference evidence="2" key="2">
    <citation type="submission" date="2021-04" db="EMBL/GenBank/DDBJ databases">
        <authorList>
            <person name="Gilroy R."/>
        </authorList>
    </citation>
    <scope>NUCLEOTIDE SEQUENCE</scope>
    <source>
        <strain evidence="2">CHK188-5543</strain>
    </source>
</reference>
<dbReference type="Proteomes" id="UP000886800">
    <property type="component" value="Unassembled WGS sequence"/>
</dbReference>